<organism evidence="1">
    <name type="scientific">hydrothermal vent metagenome</name>
    <dbReference type="NCBI Taxonomy" id="652676"/>
    <lineage>
        <taxon>unclassified sequences</taxon>
        <taxon>metagenomes</taxon>
        <taxon>ecological metagenomes</taxon>
    </lineage>
</organism>
<protein>
    <recommendedName>
        <fullName evidence="2">Porin domain-containing protein</fullName>
    </recommendedName>
</protein>
<dbReference type="AlphaFoldDB" id="A0A3B0XUI7"/>
<accession>A0A3B0XUI7</accession>
<dbReference type="Gene3D" id="2.40.160.10">
    <property type="entry name" value="Porin"/>
    <property type="match status" value="1"/>
</dbReference>
<gene>
    <name evidence="1" type="ORF">MNBD_GAMMA09-2799</name>
</gene>
<dbReference type="InterPro" id="IPR023614">
    <property type="entry name" value="Porin_dom_sf"/>
</dbReference>
<evidence type="ECO:0008006" key="2">
    <source>
        <dbReference type="Google" id="ProtNLM"/>
    </source>
</evidence>
<sequence length="340" mass="37195">MTKPKFMCKTAILGLAISSLMLSEMVTATEIKWNGFLNATGNISDSKTAYLGNINENGSFDSTTFGFAGAARINAKVSVAGQLHMSEGGVEYDWGYANYRFSDSSSFKAGRMKYPNGLVSETFDIGVTNIWVRPPESIYGDTAELMFEGYNGAAFNFVTGDEVEFSSEFYLGDIDTPDGTEELKKTLGLVLKLESESYTLKLAGSTATLITSNPALPRNNKSKTSLSFGADAQFDIGRIMFEYVNSSVSSNPNSDIDAWYLTLSHTFDTWTPHFTYQSYETVTGGAEQTSYTLGINKQLDPSVVLKMEYQNVDPTNGGLFDAQPADSTVNFINLSMNMVF</sequence>
<proteinExistence type="predicted"/>
<name>A0A3B0XUI7_9ZZZZ</name>
<evidence type="ECO:0000313" key="1">
    <source>
        <dbReference type="EMBL" id="VAW68430.1"/>
    </source>
</evidence>
<dbReference type="SUPFAM" id="SSF56935">
    <property type="entry name" value="Porins"/>
    <property type="match status" value="1"/>
</dbReference>
<dbReference type="EMBL" id="UOFI01000129">
    <property type="protein sequence ID" value="VAW68430.1"/>
    <property type="molecule type" value="Genomic_DNA"/>
</dbReference>
<reference evidence="1" key="1">
    <citation type="submission" date="2018-06" db="EMBL/GenBank/DDBJ databases">
        <authorList>
            <person name="Zhirakovskaya E."/>
        </authorList>
    </citation>
    <scope>NUCLEOTIDE SEQUENCE</scope>
</reference>